<dbReference type="GO" id="GO:0005634">
    <property type="term" value="C:nucleus"/>
    <property type="evidence" value="ECO:0007669"/>
    <property type="project" value="UniProtKB-SubCell"/>
</dbReference>
<keyword evidence="5" id="KW-0539">Nucleus</keyword>
<dbReference type="NCBIfam" id="NF003592">
    <property type="entry name" value="PRK05254.1-5"/>
    <property type="match status" value="1"/>
</dbReference>
<feature type="compositionally biased region" description="Polar residues" evidence="6">
    <location>
        <begin position="1"/>
        <end position="10"/>
    </location>
</feature>
<feature type="region of interest" description="Disordered" evidence="6">
    <location>
        <begin position="1"/>
        <end position="31"/>
    </location>
</feature>
<dbReference type="GO" id="GO:0005739">
    <property type="term" value="C:mitochondrion"/>
    <property type="evidence" value="ECO:0007669"/>
    <property type="project" value="UniProtKB-SubCell"/>
</dbReference>
<feature type="domain" description="Uracil-DNA glycosylase-like" evidence="7">
    <location>
        <begin position="97"/>
        <end position="258"/>
    </location>
</feature>
<evidence type="ECO:0000313" key="9">
    <source>
        <dbReference type="Proteomes" id="UP000807504"/>
    </source>
</evidence>
<keyword evidence="2 5" id="KW-0227">DNA damage</keyword>
<sequence>MKPVSSTSPNSHERKPNERNESDGRKRVESSDPERIKIIKLCETKHALSSNIGLTWFKALEEEFSKDYFAKLSRFLYCERGGYTVCPEPELVYAWTRYTEIQDVKVVILGNEPSPIANKSLGLAFSARGGYGIPESLKNVYKELSMDIEGFIPPPHACLEGWASQGVLLLNICLTVRTHWPKSHQHKGWENFTDAVIQWINSNLSHVVFLLWGKNAQEKSELINKRKHLVLTAAHPSELTAHLGFFSCRHFSKTNMYLKKYNKKPIDWAHLPI</sequence>
<dbReference type="GO" id="GO:0097510">
    <property type="term" value="P:base-excision repair, AP site formation via deaminated base removal"/>
    <property type="evidence" value="ECO:0007669"/>
    <property type="project" value="TreeGrafter"/>
</dbReference>
<organism evidence="8 9">
    <name type="scientific">Argiope bruennichi</name>
    <name type="common">Wasp spider</name>
    <name type="synonym">Aranea bruennichi</name>
    <dbReference type="NCBI Taxonomy" id="94029"/>
    <lineage>
        <taxon>Eukaryota</taxon>
        <taxon>Metazoa</taxon>
        <taxon>Ecdysozoa</taxon>
        <taxon>Arthropoda</taxon>
        <taxon>Chelicerata</taxon>
        <taxon>Arachnida</taxon>
        <taxon>Araneae</taxon>
        <taxon>Araneomorphae</taxon>
        <taxon>Entelegynae</taxon>
        <taxon>Araneoidea</taxon>
        <taxon>Araneidae</taxon>
        <taxon>Argiope</taxon>
    </lineage>
</organism>
<dbReference type="EMBL" id="JABXBU010000030">
    <property type="protein sequence ID" value="KAF8785499.1"/>
    <property type="molecule type" value="Genomic_DNA"/>
</dbReference>
<evidence type="ECO:0000256" key="3">
    <source>
        <dbReference type="ARBA" id="ARBA00022801"/>
    </source>
</evidence>
<protein>
    <recommendedName>
        <fullName evidence="5">Uracil-DNA glycosylase</fullName>
        <shortName evidence="5">UDG</shortName>
        <ecNumber evidence="5">3.2.2.27</ecNumber>
    </recommendedName>
</protein>
<dbReference type="Gene3D" id="3.40.470.10">
    <property type="entry name" value="Uracil-DNA glycosylase-like domain"/>
    <property type="match status" value="1"/>
</dbReference>
<dbReference type="InterPro" id="IPR036895">
    <property type="entry name" value="Uracil-DNA_glycosylase-like_sf"/>
</dbReference>
<comment type="caution">
    <text evidence="5">Lacks conserved residue(s) required for the propagation of feature annotation.</text>
</comment>
<evidence type="ECO:0000256" key="6">
    <source>
        <dbReference type="SAM" id="MobiDB-lite"/>
    </source>
</evidence>
<comment type="similarity">
    <text evidence="1 5">Belongs to the uracil-DNA glycosylase (UDG) superfamily. UNG family.</text>
</comment>
<keyword evidence="9" id="KW-1185">Reference proteome</keyword>
<proteinExistence type="inferred from homology"/>
<reference evidence="8" key="2">
    <citation type="submission" date="2020-06" db="EMBL/GenBank/DDBJ databases">
        <authorList>
            <person name="Sheffer M."/>
        </authorList>
    </citation>
    <scope>NUCLEOTIDE SEQUENCE</scope>
</reference>
<dbReference type="EC" id="3.2.2.27" evidence="5"/>
<dbReference type="PANTHER" id="PTHR11264">
    <property type="entry name" value="URACIL-DNA GLYCOSYLASE"/>
    <property type="match status" value="1"/>
</dbReference>
<dbReference type="Proteomes" id="UP000807504">
    <property type="component" value="Unassembled WGS sequence"/>
</dbReference>
<dbReference type="AlphaFoldDB" id="A0A8T0F7T4"/>
<keyword evidence="3 5" id="KW-0378">Hydrolase</keyword>
<dbReference type="HAMAP" id="MF_00148">
    <property type="entry name" value="UDG"/>
    <property type="match status" value="1"/>
</dbReference>
<dbReference type="NCBIfam" id="NF003589">
    <property type="entry name" value="PRK05254.1-2"/>
    <property type="match status" value="1"/>
</dbReference>
<dbReference type="OMA" id="HACLEGW"/>
<comment type="catalytic activity">
    <reaction evidence="5">
        <text>Hydrolyzes single-stranded DNA or mismatched double-stranded DNA and polynucleotides, releasing free uracil.</text>
        <dbReference type="EC" id="3.2.2.27"/>
    </reaction>
</comment>
<dbReference type="SMART" id="SM00987">
    <property type="entry name" value="UreE_C"/>
    <property type="match status" value="1"/>
</dbReference>
<dbReference type="InterPro" id="IPR002043">
    <property type="entry name" value="UDG_fam1"/>
</dbReference>
<dbReference type="NCBIfam" id="TIGR00628">
    <property type="entry name" value="ung"/>
    <property type="match status" value="1"/>
</dbReference>
<evidence type="ECO:0000259" key="7">
    <source>
        <dbReference type="SMART" id="SM00986"/>
    </source>
</evidence>
<keyword evidence="4 5" id="KW-0234">DNA repair</keyword>
<keyword evidence="5" id="KW-0496">Mitochondrion</keyword>
<dbReference type="InterPro" id="IPR005122">
    <property type="entry name" value="Uracil-DNA_glycosylase-like"/>
</dbReference>
<feature type="compositionally biased region" description="Basic and acidic residues" evidence="6">
    <location>
        <begin position="11"/>
        <end position="31"/>
    </location>
</feature>
<accession>A0A8T0F7T4</accession>
<evidence type="ECO:0000256" key="5">
    <source>
        <dbReference type="HAMAP-Rule" id="MF_03166"/>
    </source>
</evidence>
<reference evidence="8" key="1">
    <citation type="journal article" date="2020" name="bioRxiv">
        <title>Chromosome-level reference genome of the European wasp spider Argiope bruennichi: a resource for studies on range expansion and evolutionary adaptation.</title>
        <authorList>
            <person name="Sheffer M.M."/>
            <person name="Hoppe A."/>
            <person name="Krehenwinkel H."/>
            <person name="Uhl G."/>
            <person name="Kuss A.W."/>
            <person name="Jensen L."/>
            <person name="Jensen C."/>
            <person name="Gillespie R.G."/>
            <person name="Hoff K.J."/>
            <person name="Prost S."/>
        </authorList>
    </citation>
    <scope>NUCLEOTIDE SEQUENCE</scope>
</reference>
<evidence type="ECO:0000256" key="1">
    <source>
        <dbReference type="ARBA" id="ARBA00008184"/>
    </source>
</evidence>
<dbReference type="GO" id="GO:0004844">
    <property type="term" value="F:uracil DNA N-glycosylase activity"/>
    <property type="evidence" value="ECO:0007669"/>
    <property type="project" value="UniProtKB-UniRule"/>
</dbReference>
<dbReference type="Pfam" id="PF03167">
    <property type="entry name" value="UDG"/>
    <property type="match status" value="1"/>
</dbReference>
<evidence type="ECO:0000256" key="4">
    <source>
        <dbReference type="ARBA" id="ARBA00023204"/>
    </source>
</evidence>
<evidence type="ECO:0000256" key="2">
    <source>
        <dbReference type="ARBA" id="ARBA00022763"/>
    </source>
</evidence>
<dbReference type="SUPFAM" id="SSF52141">
    <property type="entry name" value="Uracil-DNA glycosylase-like"/>
    <property type="match status" value="1"/>
</dbReference>
<comment type="function">
    <text evidence="5">Excises uracil residues from the DNA which can arise as a result of misincorporation of dUMP residues by DNA polymerase or due to deamination of cytosine.</text>
</comment>
<dbReference type="CDD" id="cd10027">
    <property type="entry name" value="UDG-F1-like"/>
    <property type="match status" value="1"/>
</dbReference>
<dbReference type="PANTHER" id="PTHR11264:SF0">
    <property type="entry name" value="URACIL-DNA GLYCOSYLASE"/>
    <property type="match status" value="1"/>
</dbReference>
<evidence type="ECO:0000313" key="8">
    <source>
        <dbReference type="EMBL" id="KAF8785499.1"/>
    </source>
</evidence>
<dbReference type="NCBIfam" id="NF003588">
    <property type="entry name" value="PRK05254.1-1"/>
    <property type="match status" value="1"/>
</dbReference>
<name>A0A8T0F7T4_ARGBR</name>
<comment type="subcellular location">
    <subcellularLocation>
        <location evidence="5">Mitochondrion</location>
    </subcellularLocation>
    <subcellularLocation>
        <location evidence="5">Nucleus</location>
    </subcellularLocation>
</comment>
<gene>
    <name evidence="8" type="ORF">HNY73_011023</name>
</gene>
<dbReference type="SMART" id="SM00986">
    <property type="entry name" value="UDG"/>
    <property type="match status" value="1"/>
</dbReference>
<dbReference type="OrthoDB" id="10031947at2759"/>
<comment type="caution">
    <text evidence="8">The sequence shown here is derived from an EMBL/GenBank/DDBJ whole genome shotgun (WGS) entry which is preliminary data.</text>
</comment>